<evidence type="ECO:0000313" key="3">
    <source>
        <dbReference type="EMBL" id="GJE07667.1"/>
    </source>
</evidence>
<protein>
    <recommendedName>
        <fullName evidence="5">Histidine kinase</fullName>
    </recommendedName>
</protein>
<feature type="compositionally biased region" description="Low complexity" evidence="1">
    <location>
        <begin position="149"/>
        <end position="161"/>
    </location>
</feature>
<sequence>MADYYPLLARALDALPDRSPAMRNAVYERARGALIGQLRSLDPPLSESDIEVESKALAEAIGRLEESYGAPAAAPRPEPAPPPVAVPEPAKPAPQPAPEPDDALFEAEARPAPGLPPAAPADLGLPPPPRREGPPLSIAPRRPKFQDNAAEAAPDVEPEAASRPTGESETPAPEVRTAEANGRQRPRIAVVAPAGRSKGLRNAFVGGVLAVVIGLIAVAAFLLRDRPDNLQQTEAETADTQVDRSDQKFGDRVGGDPAPAERQSRAPASESRPAAPPPATDMTVAQRAALIEEDTANPSNQPPITTGRVVWRLDSVSGEQGQPLQTAVVATVDVPDAGMQLTMTIQRNLDAALPASHTVTLAFKASGADAAKRTVQEVGLLQAKDEEAARGAPVSGLPIRVRDNLFLIGLSSLKQDVDRNTELLLHRNWFDVAVKYATGQRAVITFEKGNTGTQVMQSAFDQWQ</sequence>
<gene>
    <name evidence="3" type="ORF">AOPFMNJM_2997</name>
</gene>
<keyword evidence="2" id="KW-1133">Transmembrane helix</keyword>
<evidence type="ECO:0000313" key="4">
    <source>
        <dbReference type="Proteomes" id="UP001055102"/>
    </source>
</evidence>
<feature type="compositionally biased region" description="Pro residues" evidence="1">
    <location>
        <begin position="74"/>
        <end position="98"/>
    </location>
</feature>
<organism evidence="3 4">
    <name type="scientific">Methylobacterium jeotgali</name>
    <dbReference type="NCBI Taxonomy" id="381630"/>
    <lineage>
        <taxon>Bacteria</taxon>
        <taxon>Pseudomonadati</taxon>
        <taxon>Pseudomonadota</taxon>
        <taxon>Alphaproteobacteria</taxon>
        <taxon>Hyphomicrobiales</taxon>
        <taxon>Methylobacteriaceae</taxon>
        <taxon>Methylobacterium</taxon>
    </lineage>
</organism>
<keyword evidence="2" id="KW-0472">Membrane</keyword>
<dbReference type="Proteomes" id="UP001055102">
    <property type="component" value="Unassembled WGS sequence"/>
</dbReference>
<reference evidence="3" key="1">
    <citation type="journal article" date="2021" name="Front. Microbiol.">
        <title>Comprehensive Comparative Genomics and Phenotyping of Methylobacterium Species.</title>
        <authorList>
            <person name="Alessa O."/>
            <person name="Ogura Y."/>
            <person name="Fujitani Y."/>
            <person name="Takami H."/>
            <person name="Hayashi T."/>
            <person name="Sahin N."/>
            <person name="Tani A."/>
        </authorList>
    </citation>
    <scope>NUCLEOTIDE SEQUENCE</scope>
    <source>
        <strain evidence="3">LMG 23639</strain>
    </source>
</reference>
<dbReference type="RefSeq" id="WP_238276970.1">
    <property type="nucleotide sequence ID" value="NZ_BPQR01000050.1"/>
</dbReference>
<dbReference type="EMBL" id="BPQR01000050">
    <property type="protein sequence ID" value="GJE07667.1"/>
    <property type="molecule type" value="Genomic_DNA"/>
</dbReference>
<evidence type="ECO:0000256" key="2">
    <source>
        <dbReference type="SAM" id="Phobius"/>
    </source>
</evidence>
<feature type="transmembrane region" description="Helical" evidence="2">
    <location>
        <begin position="203"/>
        <end position="223"/>
    </location>
</feature>
<name>A0ABQ4SWY0_9HYPH</name>
<comment type="caution">
    <text evidence="3">The sequence shown here is derived from an EMBL/GenBank/DDBJ whole genome shotgun (WGS) entry which is preliminary data.</text>
</comment>
<evidence type="ECO:0000256" key="1">
    <source>
        <dbReference type="SAM" id="MobiDB-lite"/>
    </source>
</evidence>
<keyword evidence="4" id="KW-1185">Reference proteome</keyword>
<accession>A0ABQ4SWY0</accession>
<feature type="region of interest" description="Disordered" evidence="1">
    <location>
        <begin position="68"/>
        <end position="189"/>
    </location>
</feature>
<feature type="region of interest" description="Disordered" evidence="1">
    <location>
        <begin position="233"/>
        <end position="281"/>
    </location>
</feature>
<evidence type="ECO:0008006" key="5">
    <source>
        <dbReference type="Google" id="ProtNLM"/>
    </source>
</evidence>
<feature type="compositionally biased region" description="Basic and acidic residues" evidence="1">
    <location>
        <begin position="241"/>
        <end position="254"/>
    </location>
</feature>
<proteinExistence type="predicted"/>
<keyword evidence="2" id="KW-0812">Transmembrane</keyword>
<reference evidence="3" key="2">
    <citation type="submission" date="2021-08" db="EMBL/GenBank/DDBJ databases">
        <authorList>
            <person name="Tani A."/>
            <person name="Ola A."/>
            <person name="Ogura Y."/>
            <person name="Katsura K."/>
            <person name="Hayashi T."/>
        </authorList>
    </citation>
    <scope>NUCLEOTIDE SEQUENCE</scope>
    <source>
        <strain evidence="3">LMG 23639</strain>
    </source>
</reference>